<accession>A0ABP4GC04</accession>
<evidence type="ECO:0000313" key="2">
    <source>
        <dbReference type="Proteomes" id="UP001500943"/>
    </source>
</evidence>
<protein>
    <submittedName>
        <fullName evidence="1">Uncharacterized protein</fullName>
    </submittedName>
</protein>
<reference evidence="2" key="1">
    <citation type="journal article" date="2019" name="Int. J. Syst. Evol. Microbiol.">
        <title>The Global Catalogue of Microorganisms (GCM) 10K type strain sequencing project: providing services to taxonomists for standard genome sequencing and annotation.</title>
        <authorList>
            <consortium name="The Broad Institute Genomics Platform"/>
            <consortium name="The Broad Institute Genome Sequencing Center for Infectious Disease"/>
            <person name="Wu L."/>
            <person name="Ma J."/>
        </authorList>
    </citation>
    <scope>NUCLEOTIDE SEQUENCE [LARGE SCALE GENOMIC DNA]</scope>
    <source>
        <strain evidence="2">JCM 12762</strain>
    </source>
</reference>
<organism evidence="1 2">
    <name type="scientific">Rhodoglobus aureus</name>
    <dbReference type="NCBI Taxonomy" id="191497"/>
    <lineage>
        <taxon>Bacteria</taxon>
        <taxon>Bacillati</taxon>
        <taxon>Actinomycetota</taxon>
        <taxon>Actinomycetes</taxon>
        <taxon>Micrococcales</taxon>
        <taxon>Microbacteriaceae</taxon>
        <taxon>Rhodoglobus</taxon>
    </lineage>
</organism>
<gene>
    <name evidence="1" type="ORF">GCM10009655_19330</name>
</gene>
<comment type="caution">
    <text evidence="1">The sequence shown here is derived from an EMBL/GenBank/DDBJ whole genome shotgun (WGS) entry which is preliminary data.</text>
</comment>
<sequence length="64" mass="6522">MLDALGAKRRSAHSPTSVPSPIVPFAPAALIPHNAAIVAALKPRQASPALGKQGNNAQPEGFVD</sequence>
<name>A0ABP4GC04_9MICO</name>
<dbReference type="EMBL" id="BAAAKW010000032">
    <property type="protein sequence ID" value="GAA1219915.1"/>
    <property type="molecule type" value="Genomic_DNA"/>
</dbReference>
<evidence type="ECO:0000313" key="1">
    <source>
        <dbReference type="EMBL" id="GAA1219915.1"/>
    </source>
</evidence>
<keyword evidence="2" id="KW-1185">Reference proteome</keyword>
<proteinExistence type="predicted"/>
<dbReference type="Proteomes" id="UP001500943">
    <property type="component" value="Unassembled WGS sequence"/>
</dbReference>